<accession>A0A6G1LFZ8</accession>
<feature type="region of interest" description="Disordered" evidence="1">
    <location>
        <begin position="444"/>
        <end position="492"/>
    </location>
</feature>
<name>A0A6G1LFZ8_9PEZI</name>
<keyword evidence="3" id="KW-1185">Reference proteome</keyword>
<dbReference type="Proteomes" id="UP000799436">
    <property type="component" value="Unassembled WGS sequence"/>
</dbReference>
<dbReference type="PANTHER" id="PTHR38703">
    <property type="entry name" value="CHROMOSOME 8, WHOLE GENOME SHOTGUN SEQUENCE"/>
    <property type="match status" value="1"/>
</dbReference>
<dbReference type="EMBL" id="ML995819">
    <property type="protein sequence ID" value="KAF2771499.1"/>
    <property type="molecule type" value="Genomic_DNA"/>
</dbReference>
<proteinExistence type="predicted"/>
<feature type="region of interest" description="Disordered" evidence="1">
    <location>
        <begin position="1"/>
        <end position="227"/>
    </location>
</feature>
<dbReference type="PANTHER" id="PTHR38703:SF1">
    <property type="entry name" value="ALLERGEN"/>
    <property type="match status" value="1"/>
</dbReference>
<feature type="compositionally biased region" description="Basic and acidic residues" evidence="1">
    <location>
        <begin position="174"/>
        <end position="185"/>
    </location>
</feature>
<feature type="compositionally biased region" description="Basic and acidic residues" evidence="1">
    <location>
        <begin position="120"/>
        <end position="131"/>
    </location>
</feature>
<dbReference type="AlphaFoldDB" id="A0A6G1LFZ8"/>
<sequence>MTPSPPTTPPSSAAPQRPVRRSTSRKSMRDAFHSRGGSVSRKRQSQGPADGVPAMPSAPPQQQVSPETHRYAGVAAAEAMNVDPPHRIPSLPRESDFSADLSALNVSSTEAGQSPFSEDVADRNIARREAEETLAPALQAGHGAQAKRREIVAAAGADAVHPSASGTRRRSLARKPDVTDFRRGSIDTAHAAGATSPPRRLRQSVDNTSGMARPSLSKPLPRSPSDDYAEELANDRVLRRHSGAPDLATQLKGIIDLSNTEDLTVHEKYAPAVTHETIERRVHEIREEQITREIHNHHVFHRVLPIIDIEVLPARHFVPVEGGYAEISEDEVPGRAGPNAQWVIAETVSKLLPESKGPVVPTQFTARQFEGNDGDYKEYVGDDGIKRTETWWVHPPTLEDGGRQSGQTYPFHIGFPNPEENGLQARLPEKKIIGVSPLLAQQQRQRMSGAGQRSINVQRNQGPPVPQHQTFSAEMVDSARSQPLDARNRARY</sequence>
<protein>
    <submittedName>
        <fullName evidence="2">Uncharacterized protein</fullName>
    </submittedName>
</protein>
<reference evidence="2" key="1">
    <citation type="journal article" date="2020" name="Stud. Mycol.">
        <title>101 Dothideomycetes genomes: a test case for predicting lifestyles and emergence of pathogens.</title>
        <authorList>
            <person name="Haridas S."/>
            <person name="Albert R."/>
            <person name="Binder M."/>
            <person name="Bloem J."/>
            <person name="Labutti K."/>
            <person name="Salamov A."/>
            <person name="Andreopoulos B."/>
            <person name="Baker S."/>
            <person name="Barry K."/>
            <person name="Bills G."/>
            <person name="Bluhm B."/>
            <person name="Cannon C."/>
            <person name="Castanera R."/>
            <person name="Culley D."/>
            <person name="Daum C."/>
            <person name="Ezra D."/>
            <person name="Gonzalez J."/>
            <person name="Henrissat B."/>
            <person name="Kuo A."/>
            <person name="Liang C."/>
            <person name="Lipzen A."/>
            <person name="Lutzoni F."/>
            <person name="Magnuson J."/>
            <person name="Mondo S."/>
            <person name="Nolan M."/>
            <person name="Ohm R."/>
            <person name="Pangilinan J."/>
            <person name="Park H.-J."/>
            <person name="Ramirez L."/>
            <person name="Alfaro M."/>
            <person name="Sun H."/>
            <person name="Tritt A."/>
            <person name="Yoshinaga Y."/>
            <person name="Zwiers L.-H."/>
            <person name="Turgeon B."/>
            <person name="Goodwin S."/>
            <person name="Spatafora J."/>
            <person name="Crous P."/>
            <person name="Grigoriev I."/>
        </authorList>
    </citation>
    <scope>NUCLEOTIDE SEQUENCE</scope>
    <source>
        <strain evidence="2">CBS 116005</strain>
    </source>
</reference>
<dbReference type="OrthoDB" id="5325276at2759"/>
<evidence type="ECO:0000256" key="1">
    <source>
        <dbReference type="SAM" id="MobiDB-lite"/>
    </source>
</evidence>
<evidence type="ECO:0000313" key="3">
    <source>
        <dbReference type="Proteomes" id="UP000799436"/>
    </source>
</evidence>
<gene>
    <name evidence="2" type="ORF">EJ03DRAFT_325544</name>
</gene>
<evidence type="ECO:0000313" key="2">
    <source>
        <dbReference type="EMBL" id="KAF2771499.1"/>
    </source>
</evidence>
<feature type="compositionally biased region" description="Polar residues" evidence="1">
    <location>
        <begin position="444"/>
        <end position="472"/>
    </location>
</feature>
<organism evidence="2 3">
    <name type="scientific">Teratosphaeria nubilosa</name>
    <dbReference type="NCBI Taxonomy" id="161662"/>
    <lineage>
        <taxon>Eukaryota</taxon>
        <taxon>Fungi</taxon>
        <taxon>Dikarya</taxon>
        <taxon>Ascomycota</taxon>
        <taxon>Pezizomycotina</taxon>
        <taxon>Dothideomycetes</taxon>
        <taxon>Dothideomycetidae</taxon>
        <taxon>Mycosphaerellales</taxon>
        <taxon>Teratosphaeriaceae</taxon>
        <taxon>Teratosphaeria</taxon>
    </lineage>
</organism>
<feature type="compositionally biased region" description="Polar residues" evidence="1">
    <location>
        <begin position="104"/>
        <end position="116"/>
    </location>
</feature>